<proteinExistence type="predicted"/>
<reference evidence="2" key="1">
    <citation type="journal article" date="2019" name="Int. J. Syst. Evol. Microbiol.">
        <title>The Global Catalogue of Microorganisms (GCM) 10K type strain sequencing project: providing services to taxonomists for standard genome sequencing and annotation.</title>
        <authorList>
            <consortium name="The Broad Institute Genomics Platform"/>
            <consortium name="The Broad Institute Genome Sequencing Center for Infectious Disease"/>
            <person name="Wu L."/>
            <person name="Ma J."/>
        </authorList>
    </citation>
    <scope>NUCLEOTIDE SEQUENCE [LARGE SCALE GENOMIC DNA]</scope>
    <source>
        <strain evidence="2">NBRC 110044</strain>
    </source>
</reference>
<comment type="caution">
    <text evidence="1">The sequence shown here is derived from an EMBL/GenBank/DDBJ whole genome shotgun (WGS) entry which is preliminary data.</text>
</comment>
<dbReference type="RefSeq" id="WP_284195999.1">
    <property type="nucleotide sequence ID" value="NZ_BSOG01000002.1"/>
</dbReference>
<accession>A0ABQ5YEF4</accession>
<evidence type="ECO:0000313" key="2">
    <source>
        <dbReference type="Proteomes" id="UP001156706"/>
    </source>
</evidence>
<gene>
    <name evidence="1" type="ORF">GCM10007907_16580</name>
</gene>
<organism evidence="1 2">
    <name type="scientific">Chitinimonas prasina</name>
    <dbReference type="NCBI Taxonomy" id="1434937"/>
    <lineage>
        <taxon>Bacteria</taxon>
        <taxon>Pseudomonadati</taxon>
        <taxon>Pseudomonadota</taxon>
        <taxon>Betaproteobacteria</taxon>
        <taxon>Neisseriales</taxon>
        <taxon>Chitinibacteraceae</taxon>
        <taxon>Chitinimonas</taxon>
    </lineage>
</organism>
<dbReference type="EMBL" id="BSOG01000002">
    <property type="protein sequence ID" value="GLR12868.1"/>
    <property type="molecule type" value="Genomic_DNA"/>
</dbReference>
<protein>
    <recommendedName>
        <fullName evidence="3">Type VI secretion system baseplate subunit TssE</fullName>
    </recommendedName>
</protein>
<evidence type="ECO:0000313" key="1">
    <source>
        <dbReference type="EMBL" id="GLR12868.1"/>
    </source>
</evidence>
<sequence length="127" mass="14354">MQFLFDKLVARPDSLAAHGEEALRKAILYQLDWLVGCREWLAEQQGTGLLDISMPDPLSLPAGGPLLQHYAERLRKLIELHEPRLIGVKVELLPTRQPRHPFRIGVTAMLRDLPEGPELRFERDGGG</sequence>
<name>A0ABQ5YEF4_9NEIS</name>
<keyword evidence="2" id="KW-1185">Reference proteome</keyword>
<evidence type="ECO:0008006" key="3">
    <source>
        <dbReference type="Google" id="ProtNLM"/>
    </source>
</evidence>
<dbReference type="Proteomes" id="UP001156706">
    <property type="component" value="Unassembled WGS sequence"/>
</dbReference>